<proteinExistence type="predicted"/>
<dbReference type="OrthoDB" id="3193355at2"/>
<dbReference type="PATRIC" id="fig|1125712.3.peg.2466"/>
<dbReference type="Proteomes" id="UP000016638">
    <property type="component" value="Unassembled WGS sequence"/>
</dbReference>
<evidence type="ECO:0000313" key="2">
    <source>
        <dbReference type="Proteomes" id="UP000016638"/>
    </source>
</evidence>
<comment type="caution">
    <text evidence="1">The sequence shown here is derived from an EMBL/GenBank/DDBJ whole genome shotgun (WGS) entry which is preliminary data.</text>
</comment>
<keyword evidence="2" id="KW-1185">Reference proteome</keyword>
<reference evidence="1 2" key="1">
    <citation type="submission" date="2013-08" db="EMBL/GenBank/DDBJ databases">
        <authorList>
            <person name="Durkin A.S."/>
            <person name="Haft D.R."/>
            <person name="McCorrison J."/>
            <person name="Torralba M."/>
            <person name="Gillis M."/>
            <person name="Haft D.H."/>
            <person name="Methe B."/>
            <person name="Sutton G."/>
            <person name="Nelson K.E."/>
        </authorList>
    </citation>
    <scope>NUCLEOTIDE SEQUENCE [LARGE SCALE GENOMIC DNA]</scope>
    <source>
        <strain evidence="1 2">F0195</strain>
    </source>
</reference>
<protein>
    <submittedName>
        <fullName evidence="1">Uncharacterized protein</fullName>
    </submittedName>
</protein>
<name>U2THR9_9ACTN</name>
<dbReference type="EMBL" id="AWEZ01000073">
    <property type="protein sequence ID" value="ERL06020.1"/>
    <property type="molecule type" value="Genomic_DNA"/>
</dbReference>
<dbReference type="RefSeq" id="WP_021727405.1">
    <property type="nucleotide sequence ID" value="NZ_AWEZ01000073.1"/>
</dbReference>
<dbReference type="AlphaFoldDB" id="U2THR9"/>
<dbReference type="STRING" id="1125712.HMPREF1316_0792"/>
<gene>
    <name evidence="1" type="ORF">HMPREF1316_0792</name>
</gene>
<evidence type="ECO:0000313" key="1">
    <source>
        <dbReference type="EMBL" id="ERL06020.1"/>
    </source>
</evidence>
<organism evidence="1 2">
    <name type="scientific">Olsenella profusa F0195</name>
    <dbReference type="NCBI Taxonomy" id="1125712"/>
    <lineage>
        <taxon>Bacteria</taxon>
        <taxon>Bacillati</taxon>
        <taxon>Actinomycetota</taxon>
        <taxon>Coriobacteriia</taxon>
        <taxon>Coriobacteriales</taxon>
        <taxon>Atopobiaceae</taxon>
        <taxon>Olsenella</taxon>
    </lineage>
</organism>
<sequence>MRSKGRLILTGVLVGTAVAAYRLLLTDDARENLRSAVMTVVDGYGRVSDALGIRRSYADEDEVLARNREELRQEWESVGF</sequence>
<accession>U2THR9</accession>